<gene>
    <name evidence="1" type="ORF">BG910_04975</name>
</gene>
<evidence type="ECO:0000313" key="2">
    <source>
        <dbReference type="Proteomes" id="UP000198238"/>
    </source>
</evidence>
<dbReference type="Pfam" id="PF06821">
    <property type="entry name" value="Ser_hydrolase"/>
    <property type="match status" value="1"/>
</dbReference>
<dbReference type="RefSeq" id="WP_089035892.1">
    <property type="nucleotide sequence ID" value="NZ_CP022278.1"/>
</dbReference>
<dbReference type="InterPro" id="IPR010662">
    <property type="entry name" value="RBBP9/YdeN"/>
</dbReference>
<evidence type="ECO:0000313" key="1">
    <source>
        <dbReference type="EMBL" id="ASK27179.1"/>
    </source>
</evidence>
<dbReference type="GO" id="GO:0016787">
    <property type="term" value="F:hydrolase activity"/>
    <property type="evidence" value="ECO:0007669"/>
    <property type="project" value="UniProtKB-KW"/>
</dbReference>
<dbReference type="KEGG" id="nei:BG910_04975"/>
<dbReference type="Proteomes" id="UP000198238">
    <property type="component" value="Chromosome"/>
</dbReference>
<dbReference type="AlphaFoldDB" id="A0A220S120"/>
<protein>
    <submittedName>
        <fullName evidence="1">Serine hydrolase</fullName>
    </submittedName>
</protein>
<dbReference type="OrthoDB" id="8604256at2"/>
<dbReference type="EMBL" id="CP022278">
    <property type="protein sequence ID" value="ASK27179.1"/>
    <property type="molecule type" value="Genomic_DNA"/>
</dbReference>
<dbReference type="Gene3D" id="3.40.50.1820">
    <property type="entry name" value="alpha/beta hydrolase"/>
    <property type="match status" value="1"/>
</dbReference>
<proteinExistence type="predicted"/>
<accession>A0A220S120</accession>
<keyword evidence="2" id="KW-1185">Reference proteome</keyword>
<reference evidence="1 2" key="1">
    <citation type="submission" date="2017-06" db="EMBL/GenBank/DDBJ databases">
        <title>Neisseria chenwenguii sp. nov., isolated from the intestinal contents of Tibetan Plateau Pika in Yushu, Qinghai Province, China.</title>
        <authorList>
            <person name="Zhang G."/>
        </authorList>
    </citation>
    <scope>NUCLEOTIDE SEQUENCE [LARGE SCALE GENOMIC DNA]</scope>
    <source>
        <strain evidence="1 2">10023</strain>
    </source>
</reference>
<keyword evidence="1" id="KW-0378">Hydrolase</keyword>
<name>A0A220S120_9NEIS</name>
<organism evidence="1 2">
    <name type="scientific">Neisseria chenwenguii</name>
    <dbReference type="NCBI Taxonomy" id="1853278"/>
    <lineage>
        <taxon>Bacteria</taxon>
        <taxon>Pseudomonadati</taxon>
        <taxon>Pseudomonadota</taxon>
        <taxon>Betaproteobacteria</taxon>
        <taxon>Neisseriales</taxon>
        <taxon>Neisseriaceae</taxon>
        <taxon>Neisseria</taxon>
    </lineage>
</organism>
<sequence>MLTTRDLEDLTLLLVRDAAEPEMWIDRWALSYPVIETAEVSRGQRLEQWQTEIQTAFSRAGSGRVAAVAHGVGVFALLAWLYRADIQARARLCNVILVSPNPDALPDDAEHTFQKVRIPCRAALVVGESGGCPHDWAAEKAALWNARLLVSPHSGRLNGALGGWQWGMKLMQEMLLSR</sequence>
<dbReference type="InterPro" id="IPR029058">
    <property type="entry name" value="AB_hydrolase_fold"/>
</dbReference>